<evidence type="ECO:0000256" key="2">
    <source>
        <dbReference type="ARBA" id="ARBA00023002"/>
    </source>
</evidence>
<evidence type="ECO:0000256" key="3">
    <source>
        <dbReference type="SAM" id="MobiDB-lite"/>
    </source>
</evidence>
<feature type="region of interest" description="Disordered" evidence="3">
    <location>
        <begin position="326"/>
        <end position="358"/>
    </location>
</feature>
<dbReference type="PRINTS" id="PR00081">
    <property type="entry name" value="GDHRDH"/>
</dbReference>
<dbReference type="PANTHER" id="PTHR44196:SF1">
    <property type="entry name" value="DEHYDROGENASE_REDUCTASE SDR FAMILY MEMBER 7B"/>
    <property type="match status" value="1"/>
</dbReference>
<dbReference type="GO" id="GO:0016020">
    <property type="term" value="C:membrane"/>
    <property type="evidence" value="ECO:0007669"/>
    <property type="project" value="TreeGrafter"/>
</dbReference>
<keyword evidence="4" id="KW-0812">Transmembrane</keyword>
<dbReference type="PANTHER" id="PTHR44196">
    <property type="entry name" value="DEHYDROGENASE/REDUCTASE SDR FAMILY MEMBER 7B"/>
    <property type="match status" value="1"/>
</dbReference>
<dbReference type="SUPFAM" id="SSF51735">
    <property type="entry name" value="NAD(P)-binding Rossmann-fold domains"/>
    <property type="match status" value="1"/>
</dbReference>
<proteinExistence type="inferred from homology"/>
<feature type="compositionally biased region" description="Basic and acidic residues" evidence="3">
    <location>
        <begin position="258"/>
        <end position="267"/>
    </location>
</feature>
<protein>
    <submittedName>
        <fullName evidence="5">XecD protein</fullName>
        <ecNumber evidence="5">1.1.1.268</ecNumber>
    </submittedName>
</protein>
<dbReference type="InterPro" id="IPR036291">
    <property type="entry name" value="NAD(P)-bd_dom_sf"/>
</dbReference>
<sequence>MTRIAVVAGGSAGVGRAVVSAMIDRGWKVAVLARGKERLDEIASEYGDAVFTRTCNVAEDAQLQAAADAIMGHWGAPDVWVNCAMLTKFAAFEDVTEDEFQKITATTYFGQVNGCRAALRIMKRGNIVNVGSGLSYRPVPLQAAYVGAKHAINGFTGALRSELIHQGRPIELSLVQLPAINTPQFDWARNAMAAKPQPAPPIFQPQVAADAVMKAIDTNARELLVGRSVIELVFGDMLLPGMIDKQMATSGYEAQASDQKDWGRPDNLEGPIDYPPRAEGSYGHRAEPSGLIVDADMARKAAVFGGVAIAFGLGAAIGGFLGGRGRPASPNGVAMQDNRRPWGYDRPPAGSSVRALPH</sequence>
<keyword evidence="6" id="KW-1185">Reference proteome</keyword>
<reference evidence="5 6" key="1">
    <citation type="submission" date="2015-02" db="EMBL/GenBank/DDBJ databases">
        <title>Genome Sequence of Jannaschia aquimarina DSM28248, a member of the Roseobacter clade.</title>
        <authorList>
            <person name="Voget S."/>
            <person name="Daniel R."/>
        </authorList>
    </citation>
    <scope>NUCLEOTIDE SEQUENCE [LARGE SCALE GENOMIC DNA]</scope>
    <source>
        <strain evidence="5 6">GSW-M26</strain>
    </source>
</reference>
<name>A0A0D1EPD5_9RHOB</name>
<keyword evidence="4" id="KW-1133">Transmembrane helix</keyword>
<dbReference type="OrthoDB" id="9781689at2"/>
<feature type="region of interest" description="Disordered" evidence="3">
    <location>
        <begin position="250"/>
        <end position="285"/>
    </location>
</feature>
<evidence type="ECO:0000256" key="4">
    <source>
        <dbReference type="SAM" id="Phobius"/>
    </source>
</evidence>
<keyword evidence="4" id="KW-0472">Membrane</keyword>
<evidence type="ECO:0000256" key="1">
    <source>
        <dbReference type="ARBA" id="ARBA00006484"/>
    </source>
</evidence>
<keyword evidence="2 5" id="KW-0560">Oxidoreductase</keyword>
<organism evidence="5 6">
    <name type="scientific">Jannaschia aquimarina</name>
    <dbReference type="NCBI Taxonomy" id="935700"/>
    <lineage>
        <taxon>Bacteria</taxon>
        <taxon>Pseudomonadati</taxon>
        <taxon>Pseudomonadota</taxon>
        <taxon>Alphaproteobacteria</taxon>
        <taxon>Rhodobacterales</taxon>
        <taxon>Roseobacteraceae</taxon>
        <taxon>Jannaschia</taxon>
    </lineage>
</organism>
<evidence type="ECO:0000313" key="6">
    <source>
        <dbReference type="Proteomes" id="UP000032232"/>
    </source>
</evidence>
<dbReference type="InterPro" id="IPR002347">
    <property type="entry name" value="SDR_fam"/>
</dbReference>
<dbReference type="PROSITE" id="PS00061">
    <property type="entry name" value="ADH_SHORT"/>
    <property type="match status" value="1"/>
</dbReference>
<gene>
    <name evidence="5" type="primary">xecD</name>
    <name evidence="5" type="ORF">jaqu_07190</name>
</gene>
<dbReference type="AlphaFoldDB" id="A0A0D1EPD5"/>
<dbReference type="Pfam" id="PF00106">
    <property type="entry name" value="adh_short"/>
    <property type="match status" value="1"/>
</dbReference>
<dbReference type="STRING" id="935700.jaqu_07190"/>
<evidence type="ECO:0000313" key="5">
    <source>
        <dbReference type="EMBL" id="KIT17530.1"/>
    </source>
</evidence>
<accession>A0A0D1EPD5</accession>
<feature type="transmembrane region" description="Helical" evidence="4">
    <location>
        <begin position="301"/>
        <end position="321"/>
    </location>
</feature>
<dbReference type="GO" id="GO:0050574">
    <property type="term" value="F:2-(R)-hydroxypropyl-CoM dehydrogenase activity"/>
    <property type="evidence" value="ECO:0007669"/>
    <property type="project" value="UniProtKB-EC"/>
</dbReference>
<dbReference type="InterPro" id="IPR020904">
    <property type="entry name" value="Sc_DH/Rdtase_CS"/>
</dbReference>
<dbReference type="PATRIC" id="fig|935700.4.peg.758"/>
<dbReference type="RefSeq" id="WP_084629330.1">
    <property type="nucleotide sequence ID" value="NZ_FZPF01000002.1"/>
</dbReference>
<comment type="caution">
    <text evidence="5">The sequence shown here is derived from an EMBL/GenBank/DDBJ whole genome shotgun (WGS) entry which is preliminary data.</text>
</comment>
<dbReference type="EC" id="1.1.1.268" evidence="5"/>
<dbReference type="Proteomes" id="UP000032232">
    <property type="component" value="Unassembled WGS sequence"/>
</dbReference>
<dbReference type="EMBL" id="JYFE01000017">
    <property type="protein sequence ID" value="KIT17530.1"/>
    <property type="molecule type" value="Genomic_DNA"/>
</dbReference>
<dbReference type="Gene3D" id="3.40.50.720">
    <property type="entry name" value="NAD(P)-binding Rossmann-like Domain"/>
    <property type="match status" value="1"/>
</dbReference>
<dbReference type="NCBIfam" id="NF005495">
    <property type="entry name" value="PRK07109.1"/>
    <property type="match status" value="1"/>
</dbReference>
<comment type="similarity">
    <text evidence="1">Belongs to the short-chain dehydrogenases/reductases (SDR) family.</text>
</comment>